<dbReference type="AlphaFoldDB" id="A0A835P6V1"/>
<evidence type="ECO:0000313" key="2">
    <source>
        <dbReference type="EMBL" id="KAG0446351.1"/>
    </source>
</evidence>
<keyword evidence="3" id="KW-1185">Reference proteome</keyword>
<name>A0A835P6V1_VANPL</name>
<accession>A0A835P6V1</accession>
<evidence type="ECO:0000313" key="1">
    <source>
        <dbReference type="EMBL" id="KAG0446342.1"/>
    </source>
</evidence>
<gene>
    <name evidence="2" type="ORF">HPP92_028879</name>
    <name evidence="1" type="ORF">HPP92_028890</name>
</gene>
<proteinExistence type="predicted"/>
<dbReference type="Proteomes" id="UP000639772">
    <property type="component" value="Unassembled WGS sequence"/>
</dbReference>
<evidence type="ECO:0000313" key="4">
    <source>
        <dbReference type="Proteomes" id="UP000639772"/>
    </source>
</evidence>
<protein>
    <submittedName>
        <fullName evidence="1">Uncharacterized protein</fullName>
    </submittedName>
</protein>
<comment type="caution">
    <text evidence="1">The sequence shown here is derived from an EMBL/GenBank/DDBJ whole genome shotgun (WGS) entry which is preliminary data.</text>
</comment>
<dbReference type="EMBL" id="JADCNM010000588">
    <property type="protein sequence ID" value="KAG0446342.1"/>
    <property type="molecule type" value="Genomic_DNA"/>
</dbReference>
<sequence length="102" mass="11083">MVADMTFHQSVKVNLLLNFVQRRTKTSCFGSCDCSGKPIEKRCKQSRLCSGAHVPGFMISCFDGWLRSCCDSAILGSNCAMSSSNIALYLHSSGLLNVAVQL</sequence>
<dbReference type="Proteomes" id="UP000636800">
    <property type="component" value="Unassembled WGS sequence"/>
</dbReference>
<dbReference type="EMBL" id="JADCNL010000587">
    <property type="protein sequence ID" value="KAG0446351.1"/>
    <property type="molecule type" value="Genomic_DNA"/>
</dbReference>
<organism evidence="1 4">
    <name type="scientific">Vanilla planifolia</name>
    <name type="common">Vanilla</name>
    <dbReference type="NCBI Taxonomy" id="51239"/>
    <lineage>
        <taxon>Eukaryota</taxon>
        <taxon>Viridiplantae</taxon>
        <taxon>Streptophyta</taxon>
        <taxon>Embryophyta</taxon>
        <taxon>Tracheophyta</taxon>
        <taxon>Spermatophyta</taxon>
        <taxon>Magnoliopsida</taxon>
        <taxon>Liliopsida</taxon>
        <taxon>Asparagales</taxon>
        <taxon>Orchidaceae</taxon>
        <taxon>Vanilloideae</taxon>
        <taxon>Vanilleae</taxon>
        <taxon>Vanilla</taxon>
    </lineage>
</organism>
<evidence type="ECO:0000313" key="3">
    <source>
        <dbReference type="Proteomes" id="UP000636800"/>
    </source>
</evidence>
<reference evidence="3 4" key="1">
    <citation type="journal article" date="2020" name="Nat. Food">
        <title>A phased Vanilla planifolia genome enables genetic improvement of flavour and production.</title>
        <authorList>
            <person name="Hasing T."/>
            <person name="Tang H."/>
            <person name="Brym M."/>
            <person name="Khazi F."/>
            <person name="Huang T."/>
            <person name="Chambers A.H."/>
        </authorList>
    </citation>
    <scope>NUCLEOTIDE SEQUENCE [LARGE SCALE GENOMIC DNA]</scope>
    <source>
        <tissue evidence="1">Leaf</tissue>
    </source>
</reference>